<dbReference type="InterPro" id="IPR013154">
    <property type="entry name" value="ADH-like_N"/>
</dbReference>
<dbReference type="PANTHER" id="PTHR43677">
    <property type="entry name" value="SHORT-CHAIN DEHYDROGENASE/REDUCTASE"/>
    <property type="match status" value="1"/>
</dbReference>
<proteinExistence type="predicted"/>
<dbReference type="GO" id="GO:0016491">
    <property type="term" value="F:oxidoreductase activity"/>
    <property type="evidence" value="ECO:0000318"/>
    <property type="project" value="GO_Central"/>
</dbReference>
<feature type="domain" description="Enoyl reductase (ER)" evidence="1">
    <location>
        <begin position="101"/>
        <end position="408"/>
    </location>
</feature>
<dbReference type="InterPro" id="IPR011032">
    <property type="entry name" value="GroES-like_sf"/>
</dbReference>
<dbReference type="CDD" id="cd08241">
    <property type="entry name" value="QOR1"/>
    <property type="match status" value="1"/>
</dbReference>
<dbReference type="InterPro" id="IPR020843">
    <property type="entry name" value="ER"/>
</dbReference>
<dbReference type="AlphaFoldDB" id="A0A7M7HHX6"/>
<evidence type="ECO:0000313" key="3">
    <source>
        <dbReference type="Proteomes" id="UP000007110"/>
    </source>
</evidence>
<keyword evidence="3" id="KW-1185">Reference proteome</keyword>
<sequence length="411" mass="43998">MSRDTDPTVALHSHRVSLLAQRFLKMSAFRCPPEVALRSAIRLASSFHPRPAFNRGQALLSRQTSAVGQLQMKDASGASSQGRRWYRAALCTELGKPLTVGTLPSVEKVGPGKVKIAVHSVGINFGDLLMLVGQYQEKPPLPFSPGSEGAGVVMEVGEGVKSVKKGDHVVALSSRAGAMAEELITNEGEVWPIPNSLSFNDAAAIPCSFGTAWLALTRKVNLQPGETLLVTAAAGGVGLAAVELATNALDAKVIGAAGGPEKCDLVRSKGAVECIDYTTENIRDRTKELTDGNGVNVALDAVGGDVWKQCLKSLAWEGRAVVIGFASGEIPKIPANHLLLKSLTTTGLYWGRYGLMDHPVFKKSVTDCFDLYTQGKIKPHVCQTFSLEKINEAFMYMKNRKSTGKIIVNVR</sequence>
<dbReference type="GeneID" id="581878"/>
<dbReference type="RefSeq" id="XP_011668878.2">
    <property type="nucleotide sequence ID" value="XM_011670576.2"/>
</dbReference>
<dbReference type="KEGG" id="spu:581878"/>
<dbReference type="InterPro" id="IPR051397">
    <property type="entry name" value="Zn-ADH-like_protein"/>
</dbReference>
<dbReference type="SUPFAM" id="SSF50129">
    <property type="entry name" value="GroES-like"/>
    <property type="match status" value="1"/>
</dbReference>
<reference evidence="2" key="2">
    <citation type="submission" date="2021-01" db="UniProtKB">
        <authorList>
            <consortium name="EnsemblMetazoa"/>
        </authorList>
    </citation>
    <scope>IDENTIFICATION</scope>
</reference>
<dbReference type="PANTHER" id="PTHR43677:SF4">
    <property type="entry name" value="QUINONE OXIDOREDUCTASE-LIKE PROTEIN 2"/>
    <property type="match status" value="1"/>
</dbReference>
<dbReference type="Pfam" id="PF00107">
    <property type="entry name" value="ADH_zinc_N"/>
    <property type="match status" value="1"/>
</dbReference>
<protein>
    <recommendedName>
        <fullName evidence="1">Enoyl reductase (ER) domain-containing protein</fullName>
    </recommendedName>
</protein>
<dbReference type="InterPro" id="IPR013149">
    <property type="entry name" value="ADH-like_C"/>
</dbReference>
<dbReference type="Pfam" id="PF08240">
    <property type="entry name" value="ADH_N"/>
    <property type="match status" value="1"/>
</dbReference>
<reference evidence="3" key="1">
    <citation type="submission" date="2015-02" db="EMBL/GenBank/DDBJ databases">
        <title>Genome sequencing for Strongylocentrotus purpuratus.</title>
        <authorList>
            <person name="Murali S."/>
            <person name="Liu Y."/>
            <person name="Vee V."/>
            <person name="English A."/>
            <person name="Wang M."/>
            <person name="Skinner E."/>
            <person name="Han Y."/>
            <person name="Muzny D.M."/>
            <person name="Worley K.C."/>
            <person name="Gibbs R.A."/>
        </authorList>
    </citation>
    <scope>NUCLEOTIDE SEQUENCE</scope>
</reference>
<evidence type="ECO:0000259" key="1">
    <source>
        <dbReference type="SMART" id="SM00829"/>
    </source>
</evidence>
<dbReference type="Proteomes" id="UP000007110">
    <property type="component" value="Unassembled WGS sequence"/>
</dbReference>
<dbReference type="InParanoid" id="A0A7M7HHX6"/>
<dbReference type="OrthoDB" id="3509362at2759"/>
<organism evidence="2 3">
    <name type="scientific">Strongylocentrotus purpuratus</name>
    <name type="common">Purple sea urchin</name>
    <dbReference type="NCBI Taxonomy" id="7668"/>
    <lineage>
        <taxon>Eukaryota</taxon>
        <taxon>Metazoa</taxon>
        <taxon>Echinodermata</taxon>
        <taxon>Eleutherozoa</taxon>
        <taxon>Echinozoa</taxon>
        <taxon>Echinoidea</taxon>
        <taxon>Euechinoidea</taxon>
        <taxon>Echinacea</taxon>
        <taxon>Camarodonta</taxon>
        <taxon>Echinidea</taxon>
        <taxon>Strongylocentrotidae</taxon>
        <taxon>Strongylocentrotus</taxon>
    </lineage>
</organism>
<name>A0A7M7HHX6_STRPU</name>
<evidence type="ECO:0000313" key="2">
    <source>
        <dbReference type="EnsemblMetazoa" id="XP_011668878"/>
    </source>
</evidence>
<dbReference type="OMA" id="CDIRGVF"/>
<dbReference type="InterPro" id="IPR036291">
    <property type="entry name" value="NAD(P)-bd_dom_sf"/>
</dbReference>
<dbReference type="Gene3D" id="3.40.50.720">
    <property type="entry name" value="NAD(P)-binding Rossmann-like Domain"/>
    <property type="match status" value="1"/>
</dbReference>
<dbReference type="EnsemblMetazoa" id="XM_011670576">
    <property type="protein sequence ID" value="XP_011668878"/>
    <property type="gene ID" value="LOC581878"/>
</dbReference>
<accession>A0A7M7HHX6</accession>
<dbReference type="SMART" id="SM00829">
    <property type="entry name" value="PKS_ER"/>
    <property type="match status" value="1"/>
</dbReference>
<dbReference type="Gene3D" id="3.90.180.10">
    <property type="entry name" value="Medium-chain alcohol dehydrogenases, catalytic domain"/>
    <property type="match status" value="1"/>
</dbReference>
<dbReference type="SUPFAM" id="SSF51735">
    <property type="entry name" value="NAD(P)-binding Rossmann-fold domains"/>
    <property type="match status" value="1"/>
</dbReference>